<dbReference type="RefSeq" id="WP_065367981.1">
    <property type="nucleotide sequence ID" value="NZ_CP072389.1"/>
</dbReference>
<gene>
    <name evidence="1" type="ORF">SAMN05444364_12145</name>
</gene>
<dbReference type="Proteomes" id="UP000184105">
    <property type="component" value="Unassembled WGS sequence"/>
</dbReference>
<name>A0AAX2F589_9BACT</name>
<dbReference type="AlphaFoldDB" id="A0AAX2F589"/>
<sequence>MVAMNDRIKSWAEKYVPKFNELSKKYHTTYYTQSPLNVVGEDVETMIIGINPKGCPGGGETVLGSADDYLKGNSTWEKRFLDDGTINPDWRKFLSGAHTFLGYDHFYHPESIDNDQRTVWTNLTPFVSENGNNDSPKELMIEGVKSILELIDIIKPKYIVLLGVDAFKQLKNNSDESDSFIEYTHVFSNRKAQIGRIFNIPTVCVAHPSRQWEVSNKFISVFIFLHRMSEITNKRNKMFPLSVVADNMRKEMRLWQERVLI</sequence>
<comment type="caution">
    <text evidence="1">The sequence shown here is derived from an EMBL/GenBank/DDBJ whole genome shotgun (WGS) entry which is preliminary data.</text>
</comment>
<evidence type="ECO:0000313" key="1">
    <source>
        <dbReference type="EMBL" id="SHF96241.1"/>
    </source>
</evidence>
<evidence type="ECO:0000313" key="2">
    <source>
        <dbReference type="Proteomes" id="UP000184105"/>
    </source>
</evidence>
<proteinExistence type="predicted"/>
<dbReference type="InterPro" id="IPR036895">
    <property type="entry name" value="Uracil-DNA_glycosylase-like_sf"/>
</dbReference>
<accession>A0AAX2F589</accession>
<reference evidence="1 2" key="1">
    <citation type="submission" date="2016-11" db="EMBL/GenBank/DDBJ databases">
        <authorList>
            <person name="Varghese N."/>
            <person name="Submissions S."/>
        </authorList>
    </citation>
    <scope>NUCLEOTIDE SEQUENCE [LARGE SCALE GENOMIC DNA]</scope>
    <source>
        <strain evidence="1 2">DSM 22613</strain>
    </source>
</reference>
<dbReference type="SUPFAM" id="SSF52141">
    <property type="entry name" value="Uracil-DNA glycosylase-like"/>
    <property type="match status" value="1"/>
</dbReference>
<organism evidence="1 2">
    <name type="scientific">Prevotella scopos JCM 17725</name>
    <dbReference type="NCBI Taxonomy" id="1236518"/>
    <lineage>
        <taxon>Bacteria</taxon>
        <taxon>Pseudomonadati</taxon>
        <taxon>Bacteroidota</taxon>
        <taxon>Bacteroidia</taxon>
        <taxon>Bacteroidales</taxon>
        <taxon>Prevotellaceae</taxon>
        <taxon>Prevotella</taxon>
    </lineage>
</organism>
<dbReference type="Gene3D" id="3.40.470.10">
    <property type="entry name" value="Uracil-DNA glycosylase-like domain"/>
    <property type="match status" value="1"/>
</dbReference>
<dbReference type="EMBL" id="FQWA01000021">
    <property type="protein sequence ID" value="SHF96241.1"/>
    <property type="molecule type" value="Genomic_DNA"/>
</dbReference>
<protein>
    <submittedName>
        <fullName evidence="1">Uracil DNA glycosylase superfamily protein</fullName>
    </submittedName>
</protein>
<keyword evidence="2" id="KW-1185">Reference proteome</keyword>